<gene>
    <name evidence="2" type="ORF">EG240_08345</name>
</gene>
<protein>
    <submittedName>
        <fullName evidence="2">Chloramphenicol acetyltransferase</fullName>
    </submittedName>
</protein>
<keyword evidence="2" id="KW-0808">Transferase</keyword>
<feature type="active site" description="Proton acceptor" evidence="1">
    <location>
        <position position="187"/>
    </location>
</feature>
<dbReference type="RefSeq" id="WP_125018941.1">
    <property type="nucleotide sequence ID" value="NZ_RQVQ01000016.1"/>
</dbReference>
<dbReference type="InterPro" id="IPR001707">
    <property type="entry name" value="Cmp_AcTrfase"/>
</dbReference>
<organism evidence="2 3">
    <name type="scientific">Paenimyroides tangerinum</name>
    <dbReference type="NCBI Taxonomy" id="2488728"/>
    <lineage>
        <taxon>Bacteria</taxon>
        <taxon>Pseudomonadati</taxon>
        <taxon>Bacteroidota</taxon>
        <taxon>Flavobacteriia</taxon>
        <taxon>Flavobacteriales</taxon>
        <taxon>Flavobacteriaceae</taxon>
        <taxon>Paenimyroides</taxon>
    </lineage>
</organism>
<evidence type="ECO:0000256" key="1">
    <source>
        <dbReference type="PIRSR" id="PIRSR000440-1"/>
    </source>
</evidence>
<dbReference type="PIRSF" id="PIRSF000440">
    <property type="entry name" value="CAT"/>
    <property type="match status" value="1"/>
</dbReference>
<accession>A0A3P3W5Z3</accession>
<dbReference type="PANTHER" id="PTHR38474">
    <property type="entry name" value="SLR0299 PROTEIN"/>
    <property type="match status" value="1"/>
</dbReference>
<dbReference type="OrthoDB" id="9801766at2"/>
<proteinExistence type="predicted"/>
<dbReference type="EMBL" id="RQVQ01000016">
    <property type="protein sequence ID" value="RRJ90532.1"/>
    <property type="molecule type" value="Genomic_DNA"/>
</dbReference>
<dbReference type="Proteomes" id="UP000275719">
    <property type="component" value="Unassembled WGS sequence"/>
</dbReference>
<sequence length="208" mass="24360">MKQIIDLENWNRKEHFEFFSAMEEPFYGVVTEVDVTIAYKEAKRKNIPFFNYYLHKVLFAINETENFRLRIEDKQIVLHDVIDASATVMRADKTFGFSFMKYIADENEFSDYAIKEIERVQNTTGLLLNSNWKENIIHFSAVPFVNFTGLTHARSFTWPDSCPKISVGKVFERDGRKIFNIAVYVHHGLVDGYHIGLFLENLQNSLDK</sequence>
<dbReference type="AlphaFoldDB" id="A0A3P3W5Z3"/>
<dbReference type="InterPro" id="IPR023213">
    <property type="entry name" value="CAT-like_dom_sf"/>
</dbReference>
<evidence type="ECO:0000313" key="2">
    <source>
        <dbReference type="EMBL" id="RRJ90532.1"/>
    </source>
</evidence>
<dbReference type="PANTHER" id="PTHR38474:SF1">
    <property type="entry name" value="SLR0299 PROTEIN"/>
    <property type="match status" value="1"/>
</dbReference>
<dbReference type="Pfam" id="PF00302">
    <property type="entry name" value="CAT"/>
    <property type="match status" value="1"/>
</dbReference>
<dbReference type="SMART" id="SM01059">
    <property type="entry name" value="CAT"/>
    <property type="match status" value="1"/>
</dbReference>
<dbReference type="GO" id="GO:0008811">
    <property type="term" value="F:chloramphenicol O-acetyltransferase activity"/>
    <property type="evidence" value="ECO:0007669"/>
    <property type="project" value="InterPro"/>
</dbReference>
<comment type="caution">
    <text evidence="2">The sequence shown here is derived from an EMBL/GenBank/DDBJ whole genome shotgun (WGS) entry which is preliminary data.</text>
</comment>
<dbReference type="Gene3D" id="3.30.559.10">
    <property type="entry name" value="Chloramphenicol acetyltransferase-like domain"/>
    <property type="match status" value="1"/>
</dbReference>
<reference evidence="2 3" key="1">
    <citation type="submission" date="2018-11" db="EMBL/GenBank/DDBJ databases">
        <title>Flavobacterium sp. nov., YIM 102701-2 draft genome.</title>
        <authorList>
            <person name="Li G."/>
            <person name="Jiang Y."/>
        </authorList>
    </citation>
    <scope>NUCLEOTIDE SEQUENCE [LARGE SCALE GENOMIC DNA]</scope>
    <source>
        <strain evidence="2 3">YIM 102701-2</strain>
    </source>
</reference>
<evidence type="ECO:0000313" key="3">
    <source>
        <dbReference type="Proteomes" id="UP000275719"/>
    </source>
</evidence>
<dbReference type="SUPFAM" id="SSF52777">
    <property type="entry name" value="CoA-dependent acyltransferases"/>
    <property type="match status" value="1"/>
</dbReference>
<name>A0A3P3W5Z3_9FLAO</name>
<keyword evidence="3" id="KW-1185">Reference proteome</keyword>